<sequence>MIPPFFLDIDPSTPTAKGFPAAIAWSLASKQYKSVLIKPLDTWLQEESTEVDIDLNLLLIQGQDIIDVVREMNEDLDGETVYVDLTRQTDIWLAKLFDAVGFEPSFEIEPFTDLFEAVSQSDIEQNINRLIGELDLPPYTCDSRVIALLHLAKEEDLFE</sequence>
<dbReference type="OrthoDB" id="6367287at2"/>
<protein>
    <submittedName>
        <fullName evidence="1">Uncharacterized protein</fullName>
    </submittedName>
</protein>
<name>A0A1Y0IDN0_9GAMM</name>
<gene>
    <name evidence="1" type="ORF">OLMES_3457</name>
</gene>
<dbReference type="EMBL" id="CP021425">
    <property type="protein sequence ID" value="ARU57493.1"/>
    <property type="molecule type" value="Genomic_DNA"/>
</dbReference>
<evidence type="ECO:0000313" key="1">
    <source>
        <dbReference type="EMBL" id="ARU57493.1"/>
    </source>
</evidence>
<keyword evidence="2" id="KW-1185">Reference proteome</keyword>
<dbReference type="Proteomes" id="UP000196027">
    <property type="component" value="Chromosome"/>
</dbReference>
<reference evidence="1 2" key="1">
    <citation type="submission" date="2017-05" db="EMBL/GenBank/DDBJ databases">
        <title>Genomic insights into alkan degradation activity of Oleiphilus messinensis.</title>
        <authorList>
            <person name="Kozyavkin S.A."/>
            <person name="Slesarev A.I."/>
            <person name="Golyshin P.N."/>
            <person name="Korzhenkov A."/>
            <person name="Golyshina O.N."/>
            <person name="Toshchakov S.V."/>
        </authorList>
    </citation>
    <scope>NUCLEOTIDE SEQUENCE [LARGE SCALE GENOMIC DNA]</scope>
    <source>
        <strain evidence="1 2">ME102</strain>
    </source>
</reference>
<dbReference type="AlphaFoldDB" id="A0A1Y0IDN0"/>
<organism evidence="1 2">
    <name type="scientific">Oleiphilus messinensis</name>
    <dbReference type="NCBI Taxonomy" id="141451"/>
    <lineage>
        <taxon>Bacteria</taxon>
        <taxon>Pseudomonadati</taxon>
        <taxon>Pseudomonadota</taxon>
        <taxon>Gammaproteobacteria</taxon>
        <taxon>Oceanospirillales</taxon>
        <taxon>Oleiphilaceae</taxon>
        <taxon>Oleiphilus</taxon>
    </lineage>
</organism>
<proteinExistence type="predicted"/>
<accession>A0A1Y0IDN0</accession>
<dbReference type="KEGG" id="ome:OLMES_3457"/>
<evidence type="ECO:0000313" key="2">
    <source>
        <dbReference type="Proteomes" id="UP000196027"/>
    </source>
</evidence>
<dbReference type="RefSeq" id="WP_087462385.1">
    <property type="nucleotide sequence ID" value="NZ_CP021425.1"/>
</dbReference>